<sequence length="103" mass="10011">MALDVAGGAANIQKACTLKPDSDECSKATIVEPAKVAGSISGGAAGGFVAAWGVCNLVFGLPSGGTSLLWCSVVAGAAGGYGGSKLFGSVGESAGNEIYRLSR</sequence>
<reference evidence="1 2" key="1">
    <citation type="submission" date="2014-06" db="EMBL/GenBank/DDBJ databases">
        <title>Whole Genome Sequences of Three Symbiotic Endozoicomonas Bacteria.</title>
        <authorList>
            <person name="Neave M.J."/>
            <person name="Apprill A."/>
            <person name="Voolstra C.R."/>
        </authorList>
    </citation>
    <scope>NUCLEOTIDE SEQUENCE [LARGE SCALE GENOMIC DNA]</scope>
    <source>
        <strain evidence="1 2">DSM 25634</strain>
    </source>
</reference>
<evidence type="ECO:0000313" key="2">
    <source>
        <dbReference type="Proteomes" id="UP000028073"/>
    </source>
</evidence>
<dbReference type="AlphaFoldDB" id="A0A081NLD1"/>
<organism evidence="1 2">
    <name type="scientific">Endozoicomonas numazuensis</name>
    <dbReference type="NCBI Taxonomy" id="1137799"/>
    <lineage>
        <taxon>Bacteria</taxon>
        <taxon>Pseudomonadati</taxon>
        <taxon>Pseudomonadota</taxon>
        <taxon>Gammaproteobacteria</taxon>
        <taxon>Oceanospirillales</taxon>
        <taxon>Endozoicomonadaceae</taxon>
        <taxon>Endozoicomonas</taxon>
    </lineage>
</organism>
<accession>A0A081NLD1</accession>
<dbReference type="EMBL" id="JOKH01000001">
    <property type="protein sequence ID" value="KEQ19254.1"/>
    <property type="molecule type" value="Genomic_DNA"/>
</dbReference>
<gene>
    <name evidence="1" type="ORF">GZ78_04510</name>
</gene>
<dbReference type="STRING" id="1137799.GZ78_04510"/>
<keyword evidence="2" id="KW-1185">Reference proteome</keyword>
<name>A0A081NLD1_9GAMM</name>
<proteinExistence type="predicted"/>
<protein>
    <submittedName>
        <fullName evidence="1">Uncharacterized protein</fullName>
    </submittedName>
</protein>
<comment type="caution">
    <text evidence="1">The sequence shown here is derived from an EMBL/GenBank/DDBJ whole genome shotgun (WGS) entry which is preliminary data.</text>
</comment>
<dbReference type="Proteomes" id="UP000028073">
    <property type="component" value="Unassembled WGS sequence"/>
</dbReference>
<evidence type="ECO:0000313" key="1">
    <source>
        <dbReference type="EMBL" id="KEQ19254.1"/>
    </source>
</evidence>